<organism evidence="1 2">
    <name type="scientific">Oceanobacter antarcticus</name>
    <dbReference type="NCBI Taxonomy" id="3133425"/>
    <lineage>
        <taxon>Bacteria</taxon>
        <taxon>Pseudomonadati</taxon>
        <taxon>Pseudomonadota</taxon>
        <taxon>Gammaproteobacteria</taxon>
        <taxon>Oceanospirillales</taxon>
        <taxon>Oceanospirillaceae</taxon>
        <taxon>Oceanobacter</taxon>
    </lineage>
</organism>
<proteinExistence type="predicted"/>
<name>A0ABW8NJ54_9GAMM</name>
<sequence>MLLNYSFQATRYIPRPLPKVLATALTAAVLASCGADVSDETAMQDSMEVSLAQCEILQYGVVGTPTEPVVVDGEEVNACLLSTSFGELENTRSISDNLNMIQLKTSWNYEPLVWVLDGVYQLGESKQYQTLDELVADHKAFQLGSSSSTVYAREGTVVIVHRNAQLSASIQSLDDNLVGGGEWGGIIINGIGSAPECSQTASPEALCNIEGPFGYYGGVSPGTDLVTYGLGFNTNTSQGLPGLYTLGSGTSSVIGEAGAETQVTLEGYEGGTIHSAVTAYAPVAGQVGNVIAYSGNTAITAYGGSWNLFTDTFTGSVPTPYITESASTAVELNEYQGGFAARVSHSNSTAAIILNGGEVDLINTTLYDQYSQAGSALALTSASMLSIDDVVIQGFDTCLAPQDSASQISIGSALLNCSNITNSTDNALAAIADATDLITGADPLLSYIWAVTNDSLSFANVEDISQLGAGNVGVSSNDLYSAAILFPQCMGVGTLADDTLAFDNTPYQVCDLNSQLAESVTLYGSFSMEGLLDNGGSPDYYPKNIAWRIDGQVQVGTDFTSLSSSEQAAALASPIQLTLASSTKLVATSNNDSELVIQPDARLRVAGSSTVAVEVGAVGLGAGDITSSWRGISVNGHSDADYQVDIHYLRLFDTGEDGQAALTLNEVDDNSQIAYLDIYGAGADGLNINGGAVNFDHLVMANIAGDQIAWSNGYTGTIETAIVSPGDDSTGHVLHGINDSTDYDASPRSRPVITNITAAGFGSANTAVLLEQGSGLLMFNSVFSDFATCLDIDDAETAALQSSDPQGILFDGVIFSCENTLAADSEDSGYDYGYTVASSSGVYEEDPVLDTSYVITGDTLASQASLSSYAGLIGDSYSQLNDAGYIGAVSDSSDNWYNNWSDSVVIAPDYECNNLGILVALERVGDRFDYDTNGDGEISTEEEFWYPASKSCRILGGIYTNSVTISQYTGLSGETVEQWLNDGYTLEEIQADALTGGWAINTNTGETRYIEEAVMRVAPTHWSIKGVVHIGNGHQEITDIDTVAEMKANPTKLTVGAGVEINPESDGSVLHITRSGSLNVEGVSSESGEMAHLFMPLIIDGFGRHNQCENANIAESGIEVCNIQGDYGYYGGYDNEYANVDISFLYQHSILRLNSVGSGMVESLYLDNYNALSEFGDAGLGMDFIRIDGGSINFRYLYFTGVGNIQGGSYLYWTHGYQGTLQYVSMESGASGFVTPSATLMADDNSRFYPMIRGENVLDEEWDESTVDLPRSMPTLSNFVLAYEDFNYPDWGFVVDDGISSLVDLSNDSGLFLYNSVVGSTEYAASVEGNVSYCFYIDDTIKKQLGSTLVINNLTTDCDINNLANNPDSSSYFADLVSDDANSSVFYYEYAMSESSPSDYQDVQSISILNGMSSLHYPYFEIIKGADLVWNPVTDTWSLDYSSSQTVNADVIEDNNYIGAFDYSLVFDAGEDIED</sequence>
<comment type="caution">
    <text evidence="1">The sequence shown here is derived from an EMBL/GenBank/DDBJ whole genome shotgun (WGS) entry which is preliminary data.</text>
</comment>
<evidence type="ECO:0008006" key="3">
    <source>
        <dbReference type="Google" id="ProtNLM"/>
    </source>
</evidence>
<protein>
    <recommendedName>
        <fullName evidence="3">Lipoprotein</fullName>
    </recommendedName>
</protein>
<gene>
    <name evidence="1" type="ORF">WG929_11340</name>
</gene>
<dbReference type="PANTHER" id="PTHR41339">
    <property type="entry name" value="LIPL48"/>
    <property type="match status" value="1"/>
</dbReference>
<keyword evidence="2" id="KW-1185">Reference proteome</keyword>
<dbReference type="PANTHER" id="PTHR41339:SF1">
    <property type="entry name" value="SECRETED PROTEIN"/>
    <property type="match status" value="1"/>
</dbReference>
<dbReference type="EMBL" id="JBBKTX010000013">
    <property type="protein sequence ID" value="MFK4753005.1"/>
    <property type="molecule type" value="Genomic_DNA"/>
</dbReference>
<dbReference type="Proteomes" id="UP001620597">
    <property type="component" value="Unassembled WGS sequence"/>
</dbReference>
<accession>A0ABW8NJ54</accession>
<dbReference type="RefSeq" id="WP_416206114.1">
    <property type="nucleotide sequence ID" value="NZ_JBBKTX010000013.1"/>
</dbReference>
<evidence type="ECO:0000313" key="1">
    <source>
        <dbReference type="EMBL" id="MFK4753005.1"/>
    </source>
</evidence>
<reference evidence="1 2" key="1">
    <citation type="submission" date="2024-03" db="EMBL/GenBank/DDBJ databases">
        <title>High-quality draft genome sequence of Oceanobacter sp. wDCs-4.</title>
        <authorList>
            <person name="Dong C."/>
        </authorList>
    </citation>
    <scope>NUCLEOTIDE SEQUENCE [LARGE SCALE GENOMIC DNA]</scope>
    <source>
        <strain evidence="2">wDCs-4</strain>
    </source>
</reference>
<evidence type="ECO:0000313" key="2">
    <source>
        <dbReference type="Proteomes" id="UP001620597"/>
    </source>
</evidence>